<dbReference type="RefSeq" id="WP_311546797.1">
    <property type="nucleotide sequence ID" value="NZ_JAVREK010000023.1"/>
</dbReference>
<keyword evidence="2" id="KW-1185">Reference proteome</keyword>
<sequence>MLYYRVGDRDESREYYRRTLESSRSRRELVAEAAYRLGEMASEDGDTDQAVRYLERARDTGDAVFARQALQLLAG</sequence>
<dbReference type="InterPro" id="IPR011990">
    <property type="entry name" value="TPR-like_helical_dom_sf"/>
</dbReference>
<organism evidence="1 2">
    <name type="scientific">Streptomonospora wellingtoniae</name>
    <dbReference type="NCBI Taxonomy" id="3075544"/>
    <lineage>
        <taxon>Bacteria</taxon>
        <taxon>Bacillati</taxon>
        <taxon>Actinomycetota</taxon>
        <taxon>Actinomycetes</taxon>
        <taxon>Streptosporangiales</taxon>
        <taxon>Nocardiopsidaceae</taxon>
        <taxon>Streptomonospora</taxon>
    </lineage>
</organism>
<evidence type="ECO:0000313" key="1">
    <source>
        <dbReference type="EMBL" id="MDT0304301.1"/>
    </source>
</evidence>
<comment type="caution">
    <text evidence="1">The sequence shown here is derived from an EMBL/GenBank/DDBJ whole genome shotgun (WGS) entry which is preliminary data.</text>
</comment>
<dbReference type="Proteomes" id="UP001183226">
    <property type="component" value="Unassembled WGS sequence"/>
</dbReference>
<name>A0ABU2KYK9_9ACTN</name>
<evidence type="ECO:0000313" key="2">
    <source>
        <dbReference type="Proteomes" id="UP001183226"/>
    </source>
</evidence>
<dbReference type="Gene3D" id="1.25.40.10">
    <property type="entry name" value="Tetratricopeptide repeat domain"/>
    <property type="match status" value="1"/>
</dbReference>
<gene>
    <name evidence="1" type="ORF">RM446_19460</name>
</gene>
<dbReference type="Pfam" id="PF13424">
    <property type="entry name" value="TPR_12"/>
    <property type="match status" value="1"/>
</dbReference>
<protein>
    <submittedName>
        <fullName evidence="1">Tetratricopeptide repeat protein</fullName>
    </submittedName>
</protein>
<dbReference type="EMBL" id="JAVREK010000023">
    <property type="protein sequence ID" value="MDT0304301.1"/>
    <property type="molecule type" value="Genomic_DNA"/>
</dbReference>
<dbReference type="SUPFAM" id="SSF48452">
    <property type="entry name" value="TPR-like"/>
    <property type="match status" value="1"/>
</dbReference>
<proteinExistence type="predicted"/>
<reference evidence="2" key="1">
    <citation type="submission" date="2023-07" db="EMBL/GenBank/DDBJ databases">
        <title>30 novel species of actinomycetes from the DSMZ collection.</title>
        <authorList>
            <person name="Nouioui I."/>
        </authorList>
    </citation>
    <scope>NUCLEOTIDE SEQUENCE [LARGE SCALE GENOMIC DNA]</scope>
    <source>
        <strain evidence="2">DSM 45055</strain>
    </source>
</reference>
<accession>A0ABU2KYK9</accession>